<evidence type="ECO:0000256" key="1">
    <source>
        <dbReference type="SAM" id="Coils"/>
    </source>
</evidence>
<dbReference type="Pfam" id="PF13558">
    <property type="entry name" value="SbcC_Walker_B"/>
    <property type="match status" value="1"/>
</dbReference>
<feature type="domain" description="Rad50/SbcC-type AAA" evidence="2">
    <location>
        <begin position="10"/>
        <end position="53"/>
    </location>
</feature>
<dbReference type="GO" id="GO:0000731">
    <property type="term" value="P:DNA synthesis involved in DNA repair"/>
    <property type="evidence" value="ECO:0007669"/>
    <property type="project" value="TreeGrafter"/>
</dbReference>
<gene>
    <name evidence="3" type="ORF">GPS52_14995</name>
</gene>
<evidence type="ECO:0000313" key="4">
    <source>
        <dbReference type="Proteomes" id="UP000451048"/>
    </source>
</evidence>
<keyword evidence="1" id="KW-0175">Coiled coil</keyword>
<dbReference type="Proteomes" id="UP000451048">
    <property type="component" value="Unassembled WGS sequence"/>
</dbReference>
<proteinExistence type="predicted"/>
<dbReference type="Pfam" id="PF13476">
    <property type="entry name" value="AAA_23"/>
    <property type="match status" value="1"/>
</dbReference>
<evidence type="ECO:0000313" key="3">
    <source>
        <dbReference type="EMBL" id="NAR74749.1"/>
    </source>
</evidence>
<dbReference type="RefSeq" id="WP_161405070.1">
    <property type="nucleotide sequence ID" value="NZ_QUST01000137.1"/>
</dbReference>
<name>A0AAJ2YWT4_ACIHA</name>
<feature type="coiled-coil region" evidence="1">
    <location>
        <begin position="237"/>
        <end position="264"/>
    </location>
</feature>
<dbReference type="InterPro" id="IPR027417">
    <property type="entry name" value="P-loop_NTPase"/>
</dbReference>
<dbReference type="Gene3D" id="3.40.50.300">
    <property type="entry name" value="P-loop containing nucleotide triphosphate hydrolases"/>
    <property type="match status" value="1"/>
</dbReference>
<organism evidence="3 4">
    <name type="scientific">Acinetobacter haemolyticus</name>
    <dbReference type="NCBI Taxonomy" id="29430"/>
    <lineage>
        <taxon>Bacteria</taxon>
        <taxon>Pseudomonadati</taxon>
        <taxon>Pseudomonadota</taxon>
        <taxon>Gammaproteobacteria</taxon>
        <taxon>Moraxellales</taxon>
        <taxon>Moraxellaceae</taxon>
        <taxon>Acinetobacter</taxon>
    </lineage>
</organism>
<reference evidence="3 4" key="1">
    <citation type="submission" date="2019-12" db="EMBL/GenBank/DDBJ databases">
        <title>Acinetobacter haemolyticus comparative genomics.</title>
        <authorList>
            <person name="Castro-Jaimes S."/>
            <person name="Bello-Lopez E."/>
            <person name="Velazquez-Acosta C."/>
            <person name="Volkow-Fernandez P."/>
            <person name="Lozano-Zarain P."/>
            <person name="Castillo Ramirez S."/>
            <person name="Cevallos M.A."/>
        </authorList>
    </citation>
    <scope>NUCLEOTIDE SEQUENCE [LARGE SCALE GENOMIC DNA]</scope>
    <source>
        <strain evidence="3 4">AN10</strain>
    </source>
</reference>
<evidence type="ECO:0000259" key="2">
    <source>
        <dbReference type="Pfam" id="PF13476"/>
    </source>
</evidence>
<dbReference type="PANTHER" id="PTHR32182">
    <property type="entry name" value="DNA REPLICATION AND REPAIR PROTEIN RECF"/>
    <property type="match status" value="1"/>
</dbReference>
<feature type="coiled-coil region" evidence="1">
    <location>
        <begin position="436"/>
        <end position="463"/>
    </location>
</feature>
<dbReference type="SUPFAM" id="SSF52540">
    <property type="entry name" value="P-loop containing nucleoside triphosphate hydrolases"/>
    <property type="match status" value="1"/>
</dbReference>
<dbReference type="EMBL" id="WTTO01000068">
    <property type="protein sequence ID" value="NAR74749.1"/>
    <property type="molecule type" value="Genomic_DNA"/>
</dbReference>
<accession>A0AAJ2YWT4</accession>
<dbReference type="GO" id="GO:0006302">
    <property type="term" value="P:double-strand break repair"/>
    <property type="evidence" value="ECO:0007669"/>
    <property type="project" value="InterPro"/>
</dbReference>
<dbReference type="InterPro" id="IPR038729">
    <property type="entry name" value="Rad50/SbcC_AAA"/>
</dbReference>
<protein>
    <recommendedName>
        <fullName evidence="2">Rad50/SbcC-type AAA domain-containing protein</fullName>
    </recommendedName>
</protein>
<comment type="caution">
    <text evidence="3">The sequence shown here is derived from an EMBL/GenBank/DDBJ whole genome shotgun (WGS) entry which is preliminary data.</text>
</comment>
<dbReference type="GO" id="GO:0016887">
    <property type="term" value="F:ATP hydrolysis activity"/>
    <property type="evidence" value="ECO:0007669"/>
    <property type="project" value="InterPro"/>
</dbReference>
<dbReference type="PANTHER" id="PTHR32182:SF0">
    <property type="entry name" value="DNA REPLICATION AND REPAIR PROTEIN RECF"/>
    <property type="match status" value="1"/>
</dbReference>
<dbReference type="AlphaFoldDB" id="A0AAJ2YWT4"/>
<sequence length="1137" mass="129136">MILEKIHCVQFYLYEQITVELKQISGIFGPNGAGKSSFIDAVQIAMFGGNQNLVALNAQADDKMKSTRTIRGYCLGQYDAQPHQRVRENSTSYITLVWRDPKTNHSVSTGLCIAAYGDQDNHEVLGRYVADGIELTLSDHISLENGNECPRNWRAFRADLARRVEQYNGRPEEVFYDNSDRYMKAFLTLMSHGKDAGSISLFKRAFRFGLRMRFEKSVDAIVREEVLEARPTHVKAFKEITETFRNLRALVESVEKKIEDGEEIIKHFSEADKLEKRATAWSVLDAKVAAEKAQDEASTANSDANTAHEDWENAITQRKLLNDQIFELESEESRLTFQRDSHKAHDRLSMLTVAINRDKNSASLHAKEAQKKVDDLRKILENVSKAHELNEQHLALNTTISSLHGLKIGSVSSFEVEIEEAVAQAKKAWESIFLQHKILDRALEEKINERDNIEKNLERNKSGKASLPSNVTQLMRHLSNHGIEATPVCDLVRISDSSWQPAIESFLGETNLVALLVDESNESDAFRLYRQLDAKGAIFGIKLLMPSRIQKKQTSHDSVAELIIGENELAIAFLRNIFGDIRCAETNEDALSGGRALTRDGMYVGRDTFERRRLVRIDELRLGAQSASHTTNLSTSLSVVKDAITRIEGDLARITSLLTILGTVPESQALIDSIRTELDWVGKYQKDISSSEISMHELGGEEYQSLCDRVAHIVTQIKNIRDDHTNAVRLEGITAASFNAKRDLADQKASKARIIRADAEIKYNETVFDTEYAESRWNEIYQTYKRNWYEMQKCCVDQHKNRIQEMNTAINKGIRTLQDFVQKHRETPSTNVLDDWHQAYPWVRNIVEQLKLTELMTYREQMLRAEKASQDTFRTDVALTLHNNLVWLDQQMKRLNSVLSRSPAFSNGERYEFKRTVRKDYEELLRFVENVATYGSEDDLFGGPGEVPAQFLALLDETTAPGSAGARSPIEDYREFFEFDVNILREDATTGRQKIVSQLSKRIGHGSGGEHRAPLYVIAGAALASAYDVDDTHDDGMRLILLDEAFNKMDPQNIIATMRYLESLGLQIFLASPGENLATLTAFMHRYYQILRDAEHNVVILEGYDISSEIRQVMRSDLPEFHPELVDQAMSDTKMVI</sequence>